<dbReference type="Proteomes" id="UP000278351">
    <property type="component" value="Unassembled WGS sequence"/>
</dbReference>
<reference evidence="2 3" key="1">
    <citation type="submission" date="2018-11" db="EMBL/GenBank/DDBJ databases">
        <title>Chitinophaga lutea sp.nov., isolate from arsenic contaminated soil.</title>
        <authorList>
            <person name="Zong Y."/>
        </authorList>
    </citation>
    <scope>NUCLEOTIDE SEQUENCE [LARGE SCALE GENOMIC DNA]</scope>
    <source>
        <strain evidence="2 3">ZY74</strain>
    </source>
</reference>
<accession>A0A3N4Q9I2</accession>
<dbReference type="InterPro" id="IPR052523">
    <property type="entry name" value="Trichothecene_AcTrans"/>
</dbReference>
<dbReference type="InterPro" id="IPR016181">
    <property type="entry name" value="Acyl_CoA_acyltransferase"/>
</dbReference>
<dbReference type="CDD" id="cd04301">
    <property type="entry name" value="NAT_SF"/>
    <property type="match status" value="1"/>
</dbReference>
<dbReference type="PANTHER" id="PTHR42791:SF1">
    <property type="entry name" value="N-ACETYLTRANSFERASE DOMAIN-CONTAINING PROTEIN"/>
    <property type="match status" value="1"/>
</dbReference>
<dbReference type="SUPFAM" id="SSF55729">
    <property type="entry name" value="Acyl-CoA N-acyltransferases (Nat)"/>
    <property type="match status" value="1"/>
</dbReference>
<comment type="caution">
    <text evidence="2">The sequence shown here is derived from an EMBL/GenBank/DDBJ whole genome shotgun (WGS) entry which is preliminary data.</text>
</comment>
<proteinExistence type="predicted"/>
<dbReference type="Gene3D" id="3.40.630.30">
    <property type="match status" value="1"/>
</dbReference>
<name>A0A3N4Q9I2_9BACT</name>
<dbReference type="PROSITE" id="PS51186">
    <property type="entry name" value="GNAT"/>
    <property type="match status" value="1"/>
</dbReference>
<evidence type="ECO:0000313" key="2">
    <source>
        <dbReference type="EMBL" id="RPE14211.1"/>
    </source>
</evidence>
<dbReference type="PANTHER" id="PTHR42791">
    <property type="entry name" value="GNAT FAMILY ACETYLTRANSFERASE"/>
    <property type="match status" value="1"/>
</dbReference>
<gene>
    <name evidence="2" type="ORF">EGT74_12110</name>
</gene>
<organism evidence="2 3">
    <name type="scientific">Chitinophaga lutea</name>
    <dbReference type="NCBI Taxonomy" id="2488634"/>
    <lineage>
        <taxon>Bacteria</taxon>
        <taxon>Pseudomonadati</taxon>
        <taxon>Bacteroidota</taxon>
        <taxon>Chitinophagia</taxon>
        <taxon>Chitinophagales</taxon>
        <taxon>Chitinophagaceae</taxon>
        <taxon>Chitinophaga</taxon>
    </lineage>
</organism>
<protein>
    <submittedName>
        <fullName evidence="2">N-acetyltransferase</fullName>
    </submittedName>
</protein>
<dbReference type="AlphaFoldDB" id="A0A3N4Q9I2"/>
<feature type="domain" description="N-acetyltransferase" evidence="1">
    <location>
        <begin position="5"/>
        <end position="199"/>
    </location>
</feature>
<dbReference type="EMBL" id="RPDH01000001">
    <property type="protein sequence ID" value="RPE14211.1"/>
    <property type="molecule type" value="Genomic_DNA"/>
</dbReference>
<evidence type="ECO:0000313" key="3">
    <source>
        <dbReference type="Proteomes" id="UP000278351"/>
    </source>
</evidence>
<dbReference type="Pfam" id="PF13508">
    <property type="entry name" value="Acetyltransf_7"/>
    <property type="match status" value="1"/>
</dbReference>
<evidence type="ECO:0000259" key="1">
    <source>
        <dbReference type="PROSITE" id="PS51186"/>
    </source>
</evidence>
<dbReference type="GO" id="GO:0016747">
    <property type="term" value="F:acyltransferase activity, transferring groups other than amino-acyl groups"/>
    <property type="evidence" value="ECO:0007669"/>
    <property type="project" value="InterPro"/>
</dbReference>
<dbReference type="InterPro" id="IPR000182">
    <property type="entry name" value="GNAT_dom"/>
</dbReference>
<sequence length="203" mass="22847">MMETITIRPVSAGDIPQAAHVVTKAMLHNPLHLAVFGSADERVERMQVAMFTRVLKLEECNLFAAWAGNEMAGVMNYYEPGCCQISPLKTLGMLPGLLGVLGTRLPRVLKWKANWGRHDPALRHYHFGPLAVLPAMQGRGIGAALLTHFCKVADGQQTPAYLETDKKENVRLYERFGFRVVEEDTLFNVQNWFMVRTVNHKTQ</sequence>
<keyword evidence="2" id="KW-0808">Transferase</keyword>
<keyword evidence="3" id="KW-1185">Reference proteome</keyword>